<gene>
    <name evidence="3" type="ORF">CASFOL_024539</name>
</gene>
<dbReference type="Pfam" id="PF03478">
    <property type="entry name" value="Beta-prop_KIB1-4"/>
    <property type="match status" value="1"/>
</dbReference>
<dbReference type="InterPro" id="IPR005174">
    <property type="entry name" value="KIB1-4_b-propeller"/>
</dbReference>
<organism evidence="3 4">
    <name type="scientific">Castilleja foliolosa</name>
    <dbReference type="NCBI Taxonomy" id="1961234"/>
    <lineage>
        <taxon>Eukaryota</taxon>
        <taxon>Viridiplantae</taxon>
        <taxon>Streptophyta</taxon>
        <taxon>Embryophyta</taxon>
        <taxon>Tracheophyta</taxon>
        <taxon>Spermatophyta</taxon>
        <taxon>Magnoliopsida</taxon>
        <taxon>eudicotyledons</taxon>
        <taxon>Gunneridae</taxon>
        <taxon>Pentapetalae</taxon>
        <taxon>asterids</taxon>
        <taxon>lamiids</taxon>
        <taxon>Lamiales</taxon>
        <taxon>Orobanchaceae</taxon>
        <taxon>Pedicularideae</taxon>
        <taxon>Castillejinae</taxon>
        <taxon>Castilleja</taxon>
    </lineage>
</organism>
<protein>
    <recommendedName>
        <fullName evidence="2">KIB1-4 beta-propeller domain-containing protein</fullName>
    </recommendedName>
</protein>
<reference evidence="4" key="1">
    <citation type="journal article" date="2024" name="IScience">
        <title>Strigolactones Initiate the Formation of Haustorium-like Structures in Castilleja.</title>
        <authorList>
            <person name="Buerger M."/>
            <person name="Peterson D."/>
            <person name="Chory J."/>
        </authorList>
    </citation>
    <scope>NUCLEOTIDE SEQUENCE [LARGE SCALE GENOMIC DNA]</scope>
</reference>
<comment type="caution">
    <text evidence="3">The sequence shown here is derived from an EMBL/GenBank/DDBJ whole genome shotgun (WGS) entry which is preliminary data.</text>
</comment>
<evidence type="ECO:0000313" key="3">
    <source>
        <dbReference type="EMBL" id="KAL3631555.1"/>
    </source>
</evidence>
<keyword evidence="4" id="KW-1185">Reference proteome</keyword>
<evidence type="ECO:0000256" key="1">
    <source>
        <dbReference type="SAM" id="MobiDB-lite"/>
    </source>
</evidence>
<dbReference type="PANTHER" id="PTHR40891">
    <property type="entry name" value="DUF295 DOMAIN-CONTAINING PROTEIN"/>
    <property type="match status" value="1"/>
</dbReference>
<evidence type="ECO:0000313" key="4">
    <source>
        <dbReference type="Proteomes" id="UP001632038"/>
    </source>
</evidence>
<accession>A0ABD3CS62</accession>
<sequence>MQFEMEKKNRKRQPPLQSEMTSNENENRQRQLPFILTIRYWQHGKYLIYRPVDGESRIMCTQILVNKYVVASAYGWLVLMDQIEEDCCVWNPSSMDIIKLPRLQNFDVYRKCVLSKPPTEPDCHILFISGDLFQQAFCKIGDVEFVYQSQTKEVDRLIAVASCQGKIYGVMLPDYKFVNIEFVGRTIEFRPILIDGEQPLKAPVKNKNWVVRNETELIDSNTGNELVFVMKDLTQNSNMDGSEFRVFRVDINRTECIEVDDIGDQVILIGQYGTGFCCSSSGTTFKPNSIYYIVEYDSCIYVYNLDDRSTVSWVPNSLHLLNHFWVNLELEELNR</sequence>
<name>A0ABD3CS62_9LAMI</name>
<proteinExistence type="predicted"/>
<feature type="region of interest" description="Disordered" evidence="1">
    <location>
        <begin position="1"/>
        <end position="27"/>
    </location>
</feature>
<feature type="compositionally biased region" description="Polar residues" evidence="1">
    <location>
        <begin position="15"/>
        <end position="24"/>
    </location>
</feature>
<evidence type="ECO:0000259" key="2">
    <source>
        <dbReference type="Pfam" id="PF03478"/>
    </source>
</evidence>
<dbReference type="AlphaFoldDB" id="A0ABD3CS62"/>
<dbReference type="Proteomes" id="UP001632038">
    <property type="component" value="Unassembled WGS sequence"/>
</dbReference>
<feature type="domain" description="KIB1-4 beta-propeller" evidence="2">
    <location>
        <begin position="64"/>
        <end position="303"/>
    </location>
</feature>
<dbReference type="PANTHER" id="PTHR40891:SF1">
    <property type="entry name" value="DUF295 DOMAIN-CONTAINING PROTEIN"/>
    <property type="match status" value="1"/>
</dbReference>
<dbReference type="EMBL" id="JAVIJP010000032">
    <property type="protein sequence ID" value="KAL3631555.1"/>
    <property type="molecule type" value="Genomic_DNA"/>
</dbReference>